<reference evidence="2" key="1">
    <citation type="submission" date="2017-12" db="EMBL/GenBank/DDBJ databases">
        <title>Genomic analysis of Paracoccus sp. CBA4604.</title>
        <authorList>
            <person name="Roh S.W."/>
            <person name="Kim J.Y."/>
            <person name="Kim J.S."/>
        </authorList>
    </citation>
    <scope>NUCLEOTIDE SEQUENCE [LARGE SCALE GENOMIC DNA]</scope>
    <source>
        <strain evidence="2">CBA4604</strain>
    </source>
</reference>
<name>A0A2K9MI94_9RHOB</name>
<protein>
    <recommendedName>
        <fullName evidence="3">Recombinase domain-containing protein</fullName>
    </recommendedName>
</protein>
<organism evidence="1 2">
    <name type="scientific">Paracoccus jeotgali</name>
    <dbReference type="NCBI Taxonomy" id="2065379"/>
    <lineage>
        <taxon>Bacteria</taxon>
        <taxon>Pseudomonadati</taxon>
        <taxon>Pseudomonadota</taxon>
        <taxon>Alphaproteobacteria</taxon>
        <taxon>Rhodobacterales</taxon>
        <taxon>Paracoccaceae</taxon>
        <taxon>Paracoccus</taxon>
    </lineage>
</organism>
<dbReference type="EMBL" id="CP025583">
    <property type="protein sequence ID" value="AUM75343.1"/>
    <property type="molecule type" value="Genomic_DNA"/>
</dbReference>
<gene>
    <name evidence="1" type="ORF">CYR75_14505</name>
</gene>
<keyword evidence="2" id="KW-1185">Reference proteome</keyword>
<accession>A0A2K9MI94</accession>
<evidence type="ECO:0000313" key="1">
    <source>
        <dbReference type="EMBL" id="AUM75343.1"/>
    </source>
</evidence>
<evidence type="ECO:0008006" key="3">
    <source>
        <dbReference type="Google" id="ProtNLM"/>
    </source>
</evidence>
<proteinExistence type="predicted"/>
<dbReference type="OrthoDB" id="7990239at2"/>
<dbReference type="KEGG" id="paru:CYR75_14505"/>
<dbReference type="AlphaFoldDB" id="A0A2K9MI94"/>
<sequence>MQGYFGIYWTYPVPWLGFTRFDGVDHAARISRTIRYQRDIIRREVAALHGVLAAEAAFMENAPDRGTPEVAAEIAQAAKARPELVPVLVDFGQVLGWRRHPDLMRLMNDAGAHFAAPDPIFLAGVRFDPAAHFRDWASRWQDHAQRKDSHRQDVLAALAAAPHGGNAALAAYLNAEGLRTHTGKAWSADNLRKFRAKG</sequence>
<evidence type="ECO:0000313" key="2">
    <source>
        <dbReference type="Proteomes" id="UP000234882"/>
    </source>
</evidence>
<dbReference type="RefSeq" id="WP_101500685.1">
    <property type="nucleotide sequence ID" value="NZ_CP025583.1"/>
</dbReference>
<dbReference type="Proteomes" id="UP000234882">
    <property type="component" value="Chromosome"/>
</dbReference>